<dbReference type="AlphaFoldDB" id="A0AAV4PF31"/>
<dbReference type="EMBL" id="BPLR01004290">
    <property type="protein sequence ID" value="GIX93717.1"/>
    <property type="molecule type" value="Genomic_DNA"/>
</dbReference>
<keyword evidence="2" id="KW-1185">Reference proteome</keyword>
<evidence type="ECO:0000313" key="2">
    <source>
        <dbReference type="Proteomes" id="UP001054945"/>
    </source>
</evidence>
<proteinExistence type="predicted"/>
<protein>
    <submittedName>
        <fullName evidence="1">Uncharacterized protein</fullName>
    </submittedName>
</protein>
<evidence type="ECO:0000313" key="1">
    <source>
        <dbReference type="EMBL" id="GIX93717.1"/>
    </source>
</evidence>
<gene>
    <name evidence="1" type="ORF">CEXT_202751</name>
</gene>
<accession>A0AAV4PF31</accession>
<dbReference type="Proteomes" id="UP001054945">
    <property type="component" value="Unassembled WGS sequence"/>
</dbReference>
<reference evidence="1 2" key="1">
    <citation type="submission" date="2021-06" db="EMBL/GenBank/DDBJ databases">
        <title>Caerostris extrusa draft genome.</title>
        <authorList>
            <person name="Kono N."/>
            <person name="Arakawa K."/>
        </authorList>
    </citation>
    <scope>NUCLEOTIDE SEQUENCE [LARGE SCALE GENOMIC DNA]</scope>
</reference>
<sequence length="76" mass="8989">MTSRRKKPKKKKKESNFWKSLARNLPVMQSKRPLTRVSSERLNRKLHFVRRLPAKHMQRLTFALPLLGICSCGLCR</sequence>
<comment type="caution">
    <text evidence="1">The sequence shown here is derived from an EMBL/GenBank/DDBJ whole genome shotgun (WGS) entry which is preliminary data.</text>
</comment>
<organism evidence="1 2">
    <name type="scientific">Caerostris extrusa</name>
    <name type="common">Bark spider</name>
    <name type="synonym">Caerostris bankana</name>
    <dbReference type="NCBI Taxonomy" id="172846"/>
    <lineage>
        <taxon>Eukaryota</taxon>
        <taxon>Metazoa</taxon>
        <taxon>Ecdysozoa</taxon>
        <taxon>Arthropoda</taxon>
        <taxon>Chelicerata</taxon>
        <taxon>Arachnida</taxon>
        <taxon>Araneae</taxon>
        <taxon>Araneomorphae</taxon>
        <taxon>Entelegynae</taxon>
        <taxon>Araneoidea</taxon>
        <taxon>Araneidae</taxon>
        <taxon>Caerostris</taxon>
    </lineage>
</organism>
<name>A0AAV4PF31_CAEEX</name>